<dbReference type="InterPro" id="IPR005511">
    <property type="entry name" value="SMP-30"/>
</dbReference>
<dbReference type="Gene3D" id="2.120.10.30">
    <property type="entry name" value="TolB, C-terminal domain"/>
    <property type="match status" value="1"/>
</dbReference>
<dbReference type="RefSeq" id="WP_167954024.1">
    <property type="nucleotide sequence ID" value="NZ_JAATJE010000001.1"/>
</dbReference>
<comment type="similarity">
    <text evidence="1">Belongs to the SMP-30/CGR1 family.</text>
</comment>
<dbReference type="PANTHER" id="PTHR10907:SF47">
    <property type="entry name" value="REGUCALCIN"/>
    <property type="match status" value="1"/>
</dbReference>
<proteinExistence type="inferred from homology"/>
<sequence>MLGRPAVVASVDATLGEGPFWDDVTARLWFVDIKGDAIFSFDPAHNSVARWSAPTAPGWVLRSEAGHLLVGTKGAIHRFDPAGGDFTLLTPVEDDRPGNRLNDATVAPDGTLWFGTMDDGEVEHSGRIYRLDGGAPVDSGLAPVVITNGPAVSPDGRTLYVTDTLGRRIWCVPIGGANQLGPPELFTEIEEGAGYPDGPTVDAEGCLWTGLFGGWAVRRYSPDGQLIGHVPLPTANVTKLVFGGDGLRTAFVTTARKGLDDSALAAQPDAGHLFAFDAGVAGLPTPRIREGATMTDTGSSGHPAS</sequence>
<evidence type="ECO:0000313" key="3">
    <source>
        <dbReference type="EMBL" id="NJC34137.1"/>
    </source>
</evidence>
<comment type="caution">
    <text evidence="3">The sequence shown here is derived from an EMBL/GenBank/DDBJ whole genome shotgun (WGS) entry which is preliminary data.</text>
</comment>
<dbReference type="InterPro" id="IPR011042">
    <property type="entry name" value="6-blade_b-propeller_TolB-like"/>
</dbReference>
<dbReference type="InterPro" id="IPR013658">
    <property type="entry name" value="SGL"/>
</dbReference>
<gene>
    <name evidence="3" type="ORF">GGR88_001611</name>
</gene>
<dbReference type="Pfam" id="PF08450">
    <property type="entry name" value="SGL"/>
    <property type="match status" value="1"/>
</dbReference>
<dbReference type="SUPFAM" id="SSF63829">
    <property type="entry name" value="Calcium-dependent phosphotriesterase"/>
    <property type="match status" value="1"/>
</dbReference>
<evidence type="ECO:0000259" key="2">
    <source>
        <dbReference type="Pfam" id="PF08450"/>
    </source>
</evidence>
<evidence type="ECO:0000313" key="4">
    <source>
        <dbReference type="Proteomes" id="UP000734218"/>
    </source>
</evidence>
<evidence type="ECO:0000256" key="1">
    <source>
        <dbReference type="ARBA" id="ARBA00008853"/>
    </source>
</evidence>
<accession>A0ABX0XL92</accession>
<reference evidence="3 4" key="1">
    <citation type="submission" date="2020-03" db="EMBL/GenBank/DDBJ databases">
        <title>Genomic Encyclopedia of Type Strains, Phase IV (KMG-IV): sequencing the most valuable type-strain genomes for metagenomic binning, comparative biology and taxonomic classification.</title>
        <authorList>
            <person name="Goeker M."/>
        </authorList>
    </citation>
    <scope>NUCLEOTIDE SEQUENCE [LARGE SCALE GENOMIC DNA]</scope>
    <source>
        <strain evidence="3 4">DSM 27651</strain>
    </source>
</reference>
<keyword evidence="4" id="KW-1185">Reference proteome</keyword>
<dbReference type="Proteomes" id="UP000734218">
    <property type="component" value="Unassembled WGS sequence"/>
</dbReference>
<organism evidence="3 4">
    <name type="scientific">Sphingomonas jejuensis</name>
    <dbReference type="NCBI Taxonomy" id="904715"/>
    <lineage>
        <taxon>Bacteria</taxon>
        <taxon>Pseudomonadati</taxon>
        <taxon>Pseudomonadota</taxon>
        <taxon>Alphaproteobacteria</taxon>
        <taxon>Sphingomonadales</taxon>
        <taxon>Sphingomonadaceae</taxon>
        <taxon>Sphingomonas</taxon>
    </lineage>
</organism>
<feature type="domain" description="SMP-30/Gluconolactonase/LRE-like region" evidence="2">
    <location>
        <begin position="15"/>
        <end position="256"/>
    </location>
</feature>
<protein>
    <submittedName>
        <fullName evidence="3">Sugar lactone lactonase YvrE</fullName>
    </submittedName>
</protein>
<dbReference type="PRINTS" id="PR01790">
    <property type="entry name" value="SMP30FAMILY"/>
</dbReference>
<dbReference type="PANTHER" id="PTHR10907">
    <property type="entry name" value="REGUCALCIN"/>
    <property type="match status" value="1"/>
</dbReference>
<dbReference type="EMBL" id="JAATJE010000001">
    <property type="protein sequence ID" value="NJC34137.1"/>
    <property type="molecule type" value="Genomic_DNA"/>
</dbReference>
<name>A0ABX0XL92_9SPHN</name>